<proteinExistence type="predicted"/>
<dbReference type="EMBL" id="JQ256783">
    <property type="protein sequence ID" value="AFI78489.1"/>
    <property type="molecule type" value="Genomic_DNA"/>
</dbReference>
<reference evidence="1" key="1">
    <citation type="journal article" date="2012" name="ISME J.">
        <title>Roseobacter clade bacteria are abundant in coastal sediments and encode a novel combination of sulfur oxidation genes.</title>
        <authorList>
            <person name="Lenk S."/>
            <person name="Moraru C."/>
            <person name="Hahnke S."/>
            <person name="Arnds J."/>
            <person name="Richter M."/>
            <person name="Kube M."/>
            <person name="Reinhardt R."/>
            <person name="Brinkhoff T."/>
            <person name="Harder J."/>
            <person name="Amann R."/>
            <person name="Mussmann M."/>
        </authorList>
    </citation>
    <scope>NUCLEOTIDE SEQUENCE</scope>
</reference>
<gene>
    <name evidence="1" type="ORF">ws156A7_0010</name>
</gene>
<accession>I1X4R4</accession>
<name>I1X4R4_9BACT</name>
<evidence type="ECO:0000313" key="1">
    <source>
        <dbReference type="EMBL" id="AFI78489.1"/>
    </source>
</evidence>
<protein>
    <submittedName>
        <fullName evidence="1">Uncharacterized protein</fullName>
    </submittedName>
</protein>
<organism evidence="1">
    <name type="scientific">uncultured bacterium ws156A7</name>
    <dbReference type="NCBI Taxonomy" id="1131828"/>
    <lineage>
        <taxon>Bacteria</taxon>
        <taxon>environmental samples</taxon>
    </lineage>
</organism>
<dbReference type="AlphaFoldDB" id="I1X4R4"/>
<sequence>MLNDGYRRWVAVGNMSGLKFAVRQGLEHWLAVALELLGQLRRCESAAQIDLQIRAPKPVKPG</sequence>